<accession>A0A3E0HPN2</accession>
<evidence type="ECO:0000256" key="1">
    <source>
        <dbReference type="ARBA" id="ARBA00004651"/>
    </source>
</evidence>
<dbReference type="Proteomes" id="UP000256269">
    <property type="component" value="Unassembled WGS sequence"/>
</dbReference>
<keyword evidence="4 6" id="KW-1133">Transmembrane helix</keyword>
<evidence type="ECO:0000256" key="4">
    <source>
        <dbReference type="ARBA" id="ARBA00022989"/>
    </source>
</evidence>
<dbReference type="AlphaFoldDB" id="A0A3E0HPN2"/>
<gene>
    <name evidence="8" type="ORF">BCF44_105361</name>
</gene>
<evidence type="ECO:0000259" key="7">
    <source>
        <dbReference type="Pfam" id="PF02687"/>
    </source>
</evidence>
<feature type="transmembrane region" description="Helical" evidence="6">
    <location>
        <begin position="764"/>
        <end position="789"/>
    </location>
</feature>
<feature type="transmembrane region" description="Helical" evidence="6">
    <location>
        <begin position="480"/>
        <end position="502"/>
    </location>
</feature>
<feature type="transmembrane region" description="Helical" evidence="6">
    <location>
        <begin position="254"/>
        <end position="281"/>
    </location>
</feature>
<keyword evidence="9" id="KW-1185">Reference proteome</keyword>
<dbReference type="GO" id="GO:0005886">
    <property type="term" value="C:plasma membrane"/>
    <property type="evidence" value="ECO:0007669"/>
    <property type="project" value="UniProtKB-SubCell"/>
</dbReference>
<feature type="transmembrane region" description="Helical" evidence="6">
    <location>
        <begin position="309"/>
        <end position="331"/>
    </location>
</feature>
<keyword evidence="3 6" id="KW-0812">Transmembrane</keyword>
<evidence type="ECO:0000256" key="2">
    <source>
        <dbReference type="ARBA" id="ARBA00022475"/>
    </source>
</evidence>
<proteinExistence type="predicted"/>
<feature type="transmembrane region" description="Helical" evidence="6">
    <location>
        <begin position="719"/>
        <end position="743"/>
    </location>
</feature>
<dbReference type="InterPro" id="IPR003838">
    <property type="entry name" value="ABC3_permease_C"/>
</dbReference>
<dbReference type="Pfam" id="PF02687">
    <property type="entry name" value="FtsX"/>
    <property type="match status" value="2"/>
</dbReference>
<dbReference type="InterPro" id="IPR038766">
    <property type="entry name" value="Membrane_comp_ABC_pdt"/>
</dbReference>
<keyword evidence="2" id="KW-1003">Cell membrane</keyword>
<comment type="subcellular location">
    <subcellularLocation>
        <location evidence="1">Cell membrane</location>
        <topology evidence="1">Multi-pass membrane protein</topology>
    </subcellularLocation>
</comment>
<evidence type="ECO:0000256" key="5">
    <source>
        <dbReference type="ARBA" id="ARBA00023136"/>
    </source>
</evidence>
<dbReference type="PANTHER" id="PTHR30287:SF1">
    <property type="entry name" value="INNER MEMBRANE PROTEIN"/>
    <property type="match status" value="1"/>
</dbReference>
<dbReference type="PROSITE" id="PS51257">
    <property type="entry name" value="PROKAR_LIPOPROTEIN"/>
    <property type="match status" value="1"/>
</dbReference>
<feature type="domain" description="ABC3 transporter permease C-terminal" evidence="7">
    <location>
        <begin position="723"/>
        <end position="830"/>
    </location>
</feature>
<name>A0A3E0HPN2_9PSEU</name>
<sequence length="844" mass="86221">MFRLVLQTLRLRKAGFLASFVALLFGAVIVMACGGLLETGIRTTVHPQRLAAAPVIVTADQSNPSRNKTLPERARLAADAAVRVRAVAGVTAVHPDVSFPVAAMTRYGTVGAQTVGHGWSSAALAPYRLVRGVAPTGSDQVVLDQALATRLNSSVGDDVSLLVRGARQQFRVSGVAAGAVEATAMFFDDGEAATLFGPPGVVDSFGVFLAPGADPAHVGDDIERALVDTPAVVLLGDDRGTAEFPEVLSAGGRLIPVAAVTGGIAALVTVFVVGSTLALLLRQRRRELALLRAIGVTPRQLRRMLLGESMAVGVLAVALAAVPGSLLGSWLLGRLAAAGVVSPLIVYEQHWIPTVSSAAIGLGTAFVATAVAARGSALARPVEALSEAELPRRWLSPTRLVFAVLTLAGATALALVTALVMTGSVAASTAGPSAMLWAAGVALLAPGVTRVVLAVLLPLARGMFGLPGHLAAVNSRTGRIRVAGAVTPVMLATGLAIALIYLQTSSTAVAQRVYAESLRADAVVTSTAGGFPPELVGRIAGTPGVGAASAFVTSTGYLDRPMDPGSRTKRLSVNEIPVQGVDADAAAELTAFTPSGGTLTALRGDSVALPEDQARQVKAGLGDTVTMQLGDGSAHRLKVVALFPTAKGFPTALVPEPLLVAHTTAGLATRILVRAAPGTEPAQVVARLDELVARQPGVQVADRAAITASFAEQQQTGAWVNYLMAAMIVGYALISLVNTTVVATAERRREFALQRLTGFTSPQVLRMMAVEAGVIAVAGVLLGTAVAAATLVPFGLALSGSPWPSGSPAIYVVIIVVAVALTMATTLVPAGLCLRARPVDAAAD</sequence>
<feature type="transmembrane region" description="Helical" evidence="6">
    <location>
        <begin position="400"/>
        <end position="422"/>
    </location>
</feature>
<dbReference type="RefSeq" id="WP_116175504.1">
    <property type="nucleotide sequence ID" value="NZ_CP144375.1"/>
</dbReference>
<feature type="transmembrane region" description="Helical" evidence="6">
    <location>
        <begin position="351"/>
        <end position="373"/>
    </location>
</feature>
<organism evidence="8 9">
    <name type="scientific">Kutzneria buriramensis</name>
    <dbReference type="NCBI Taxonomy" id="1045776"/>
    <lineage>
        <taxon>Bacteria</taxon>
        <taxon>Bacillati</taxon>
        <taxon>Actinomycetota</taxon>
        <taxon>Actinomycetes</taxon>
        <taxon>Pseudonocardiales</taxon>
        <taxon>Pseudonocardiaceae</taxon>
        <taxon>Kutzneria</taxon>
    </lineage>
</organism>
<feature type="transmembrane region" description="Helical" evidence="6">
    <location>
        <begin position="434"/>
        <end position="459"/>
    </location>
</feature>
<dbReference type="OrthoDB" id="3223244at2"/>
<comment type="caution">
    <text evidence="8">The sequence shown here is derived from an EMBL/GenBank/DDBJ whole genome shotgun (WGS) entry which is preliminary data.</text>
</comment>
<evidence type="ECO:0000256" key="3">
    <source>
        <dbReference type="ARBA" id="ARBA00022692"/>
    </source>
</evidence>
<evidence type="ECO:0000313" key="8">
    <source>
        <dbReference type="EMBL" id="REH48502.1"/>
    </source>
</evidence>
<keyword evidence="5 6" id="KW-0472">Membrane</keyword>
<dbReference type="EMBL" id="QUNO01000005">
    <property type="protein sequence ID" value="REH48502.1"/>
    <property type="molecule type" value="Genomic_DNA"/>
</dbReference>
<dbReference type="PANTHER" id="PTHR30287">
    <property type="entry name" value="MEMBRANE COMPONENT OF PREDICTED ABC SUPERFAMILY METABOLITE UPTAKE TRANSPORTER"/>
    <property type="match status" value="1"/>
</dbReference>
<feature type="domain" description="ABC3 transporter permease C-terminal" evidence="7">
    <location>
        <begin position="262"/>
        <end position="374"/>
    </location>
</feature>
<feature type="transmembrane region" description="Helical" evidence="6">
    <location>
        <begin position="809"/>
        <end position="828"/>
    </location>
</feature>
<evidence type="ECO:0000256" key="6">
    <source>
        <dbReference type="SAM" id="Phobius"/>
    </source>
</evidence>
<evidence type="ECO:0000313" key="9">
    <source>
        <dbReference type="Proteomes" id="UP000256269"/>
    </source>
</evidence>
<reference evidence="8 9" key="1">
    <citation type="submission" date="2018-08" db="EMBL/GenBank/DDBJ databases">
        <title>Genomic Encyclopedia of Archaeal and Bacterial Type Strains, Phase II (KMG-II): from individual species to whole genera.</title>
        <authorList>
            <person name="Goeker M."/>
        </authorList>
    </citation>
    <scope>NUCLEOTIDE SEQUENCE [LARGE SCALE GENOMIC DNA]</scope>
    <source>
        <strain evidence="8 9">DSM 45791</strain>
    </source>
</reference>
<protein>
    <submittedName>
        <fullName evidence="8">Putative ABC transport system permease protein</fullName>
    </submittedName>
</protein>